<evidence type="ECO:0008006" key="4">
    <source>
        <dbReference type="Google" id="ProtNLM"/>
    </source>
</evidence>
<comment type="caution">
    <text evidence="2">The sequence shown here is derived from an EMBL/GenBank/DDBJ whole genome shotgun (WGS) entry which is preliminary data.</text>
</comment>
<keyword evidence="1" id="KW-0732">Signal</keyword>
<evidence type="ECO:0000256" key="1">
    <source>
        <dbReference type="SAM" id="SignalP"/>
    </source>
</evidence>
<gene>
    <name evidence="2" type="ORF">RSOL_432810</name>
</gene>
<feature type="chain" id="PRO_5004986717" description="Transmembrane protein" evidence="1">
    <location>
        <begin position="22"/>
        <end position="131"/>
    </location>
</feature>
<dbReference type="EMBL" id="JATN01000314">
    <property type="protein sequence ID" value="EUC63935.1"/>
    <property type="molecule type" value="Genomic_DNA"/>
</dbReference>
<dbReference type="Proteomes" id="UP000030108">
    <property type="component" value="Unassembled WGS sequence"/>
</dbReference>
<feature type="non-terminal residue" evidence="2">
    <location>
        <position position="131"/>
    </location>
</feature>
<dbReference type="AlphaFoldDB" id="X8JJ08"/>
<proteinExistence type="predicted"/>
<sequence length="131" mass="14214">MLRPTTKIFTLSINYLVLASAHSLLSKRFNWQDFSPAYPPGTMPEYHSVSPNDTFSPGLPSATSGLSDMSYTTYDGPYSGVDGIQVHFFGPPHTHAPPPTADLNAHVQSISSGTRMHSLASLAFNRTNSTQ</sequence>
<protein>
    <recommendedName>
        <fullName evidence="4">Transmembrane protein</fullName>
    </recommendedName>
</protein>
<evidence type="ECO:0000313" key="3">
    <source>
        <dbReference type="Proteomes" id="UP000030108"/>
    </source>
</evidence>
<accession>X8JJ08</accession>
<feature type="signal peptide" evidence="1">
    <location>
        <begin position="1"/>
        <end position="21"/>
    </location>
</feature>
<name>X8JJ08_9AGAM</name>
<organism evidence="2 3">
    <name type="scientific">Rhizoctonia solani AG-3 Rhs1AP</name>
    <dbReference type="NCBI Taxonomy" id="1086054"/>
    <lineage>
        <taxon>Eukaryota</taxon>
        <taxon>Fungi</taxon>
        <taxon>Dikarya</taxon>
        <taxon>Basidiomycota</taxon>
        <taxon>Agaricomycotina</taxon>
        <taxon>Agaricomycetes</taxon>
        <taxon>Cantharellales</taxon>
        <taxon>Ceratobasidiaceae</taxon>
        <taxon>Rhizoctonia</taxon>
    </lineage>
</organism>
<reference evidence="3" key="1">
    <citation type="journal article" date="2014" name="Genome Announc.">
        <title>Draft genome sequence of the plant-pathogenic soil fungus Rhizoctonia solani anastomosis group 3 strain Rhs1AP.</title>
        <authorList>
            <person name="Cubeta M.A."/>
            <person name="Thomas E."/>
            <person name="Dean R.A."/>
            <person name="Jabaji S."/>
            <person name="Neate S.M."/>
            <person name="Tavantzis S."/>
            <person name="Toda T."/>
            <person name="Vilgalys R."/>
            <person name="Bharathan N."/>
            <person name="Fedorova-Abrams N."/>
            <person name="Pakala S.B."/>
            <person name="Pakala S.M."/>
            <person name="Zafar N."/>
            <person name="Joardar V."/>
            <person name="Losada L."/>
            <person name="Nierman W.C."/>
        </authorList>
    </citation>
    <scope>NUCLEOTIDE SEQUENCE [LARGE SCALE GENOMIC DNA]</scope>
    <source>
        <strain evidence="3">AG-3</strain>
    </source>
</reference>
<evidence type="ECO:0000313" key="2">
    <source>
        <dbReference type="EMBL" id="EUC63935.1"/>
    </source>
</evidence>